<keyword evidence="8" id="KW-0449">Lipoprotein</keyword>
<organism evidence="10 11">
    <name type="scientific">Bubo bubo</name>
    <name type="common">Eurasian eagle-owl</name>
    <name type="synonym">Strix bubo</name>
    <dbReference type="NCBI Taxonomy" id="30461"/>
    <lineage>
        <taxon>Eukaryota</taxon>
        <taxon>Metazoa</taxon>
        <taxon>Chordata</taxon>
        <taxon>Craniata</taxon>
        <taxon>Vertebrata</taxon>
        <taxon>Euteleostomi</taxon>
        <taxon>Archelosauria</taxon>
        <taxon>Archosauria</taxon>
        <taxon>Dinosauria</taxon>
        <taxon>Saurischia</taxon>
        <taxon>Theropoda</taxon>
        <taxon>Coelurosauria</taxon>
        <taxon>Aves</taxon>
        <taxon>Neognathae</taxon>
        <taxon>Neoaves</taxon>
        <taxon>Telluraves</taxon>
        <taxon>Strigiformes</taxon>
        <taxon>Strigidae</taxon>
        <taxon>Bubo</taxon>
    </lineage>
</organism>
<dbReference type="PANTHER" id="PTHR31171">
    <property type="entry name" value="LY6/PLAUR DOMAIN-CONTAINING PROTEIN 6"/>
    <property type="match status" value="1"/>
</dbReference>
<evidence type="ECO:0000256" key="3">
    <source>
        <dbReference type="ARBA" id="ARBA00022622"/>
    </source>
</evidence>
<proteinExistence type="predicted"/>
<feature type="chain" id="PRO_5034296993" evidence="9">
    <location>
        <begin position="25"/>
        <end position="190"/>
    </location>
</feature>
<dbReference type="SUPFAM" id="SSF57302">
    <property type="entry name" value="Snake toxin-like"/>
    <property type="match status" value="1"/>
</dbReference>
<dbReference type="PANTHER" id="PTHR31171:SF3">
    <property type="entry name" value="LY6_PLAUR DOMAIN-CONTAINING PROTEIN 6B"/>
    <property type="match status" value="1"/>
</dbReference>
<evidence type="ECO:0000256" key="7">
    <source>
        <dbReference type="ARBA" id="ARBA00023180"/>
    </source>
</evidence>
<dbReference type="InterPro" id="IPR045860">
    <property type="entry name" value="Snake_toxin-like_sf"/>
</dbReference>
<dbReference type="GO" id="GO:0005886">
    <property type="term" value="C:plasma membrane"/>
    <property type="evidence" value="ECO:0007669"/>
    <property type="project" value="UniProtKB-SubCell"/>
</dbReference>
<sequence length="190" mass="21509">LHFQTVLSALLVIMQRTITTVTDGLKIDGVLKVNFISNYFLAKWYFDQVEKWLYTAKVSHFNGNILLNCVKFLTPVKEHILDANTHFKFYFVGTQYCLTVHLFTDHGKSTSVTKKCATREECHFVGCHHHRESGHTECVSCCEGMICNVEIPTNHTNAVFAVLHARRTSDGSRRTVNMAVLVSVVMIALS</sequence>
<keyword evidence="6" id="KW-1015">Disulfide bond</keyword>
<dbReference type="AlphaFoldDB" id="A0A8C0F0G0"/>
<evidence type="ECO:0000256" key="2">
    <source>
        <dbReference type="ARBA" id="ARBA00022475"/>
    </source>
</evidence>
<dbReference type="InterPro" id="IPR039457">
    <property type="entry name" value="LYPD6-like"/>
</dbReference>
<name>A0A8C0F0G0_BUBBB</name>
<keyword evidence="11" id="KW-1185">Reference proteome</keyword>
<feature type="signal peptide" evidence="9">
    <location>
        <begin position="1"/>
        <end position="24"/>
    </location>
</feature>
<dbReference type="Pfam" id="PF16975">
    <property type="entry name" value="UPAR_LY6_2"/>
    <property type="match status" value="1"/>
</dbReference>
<keyword evidence="7" id="KW-0325">Glycoprotein</keyword>
<reference evidence="10" key="1">
    <citation type="submission" date="2025-08" db="UniProtKB">
        <authorList>
            <consortium name="Ensembl"/>
        </authorList>
    </citation>
    <scope>IDENTIFICATION</scope>
</reference>
<evidence type="ECO:0000256" key="8">
    <source>
        <dbReference type="ARBA" id="ARBA00023288"/>
    </source>
</evidence>
<evidence type="ECO:0000256" key="1">
    <source>
        <dbReference type="ARBA" id="ARBA00004609"/>
    </source>
</evidence>
<evidence type="ECO:0000313" key="10">
    <source>
        <dbReference type="Ensembl" id="ENSBOBP00000011853.1"/>
    </source>
</evidence>
<evidence type="ECO:0000256" key="4">
    <source>
        <dbReference type="ARBA" id="ARBA00022729"/>
    </source>
</evidence>
<dbReference type="GO" id="GO:0098552">
    <property type="term" value="C:side of membrane"/>
    <property type="evidence" value="ECO:0007669"/>
    <property type="project" value="UniProtKB-KW"/>
</dbReference>
<evidence type="ECO:0000256" key="9">
    <source>
        <dbReference type="SAM" id="SignalP"/>
    </source>
</evidence>
<protein>
    <submittedName>
        <fullName evidence="10">LY6/PLAUR domain containing 6B</fullName>
    </submittedName>
</protein>
<reference evidence="10" key="2">
    <citation type="submission" date="2025-09" db="UniProtKB">
        <authorList>
            <consortium name="Ensembl"/>
        </authorList>
    </citation>
    <scope>IDENTIFICATION</scope>
</reference>
<accession>A0A8C0F0G0</accession>
<dbReference type="GO" id="GO:0030154">
    <property type="term" value="P:cell differentiation"/>
    <property type="evidence" value="ECO:0007669"/>
    <property type="project" value="UniProtKB-ARBA"/>
</dbReference>
<keyword evidence="4 9" id="KW-0732">Signal</keyword>
<keyword evidence="3" id="KW-0336">GPI-anchor</keyword>
<keyword evidence="5" id="KW-0472">Membrane</keyword>
<evidence type="ECO:0000313" key="11">
    <source>
        <dbReference type="Proteomes" id="UP000694567"/>
    </source>
</evidence>
<dbReference type="Ensembl" id="ENSBOBT00000012139.1">
    <property type="protein sequence ID" value="ENSBOBP00000011853.1"/>
    <property type="gene ID" value="ENSBOBG00000007530.1"/>
</dbReference>
<evidence type="ECO:0000256" key="5">
    <source>
        <dbReference type="ARBA" id="ARBA00023136"/>
    </source>
</evidence>
<dbReference type="Proteomes" id="UP000694567">
    <property type="component" value="Unplaced"/>
</dbReference>
<evidence type="ECO:0000256" key="6">
    <source>
        <dbReference type="ARBA" id="ARBA00023157"/>
    </source>
</evidence>
<comment type="subcellular location">
    <subcellularLocation>
        <location evidence="1">Cell membrane</location>
        <topology evidence="1">Lipid-anchor</topology>
        <topology evidence="1">GPI-anchor</topology>
    </subcellularLocation>
</comment>
<keyword evidence="2" id="KW-1003">Cell membrane</keyword>
<dbReference type="GO" id="GO:0030548">
    <property type="term" value="F:acetylcholine receptor regulator activity"/>
    <property type="evidence" value="ECO:0007669"/>
    <property type="project" value="InterPro"/>
</dbReference>